<dbReference type="PANTHER" id="PTHR48083">
    <property type="entry name" value="MEDIUM-CHAIN SPECIFIC ACYL-COA DEHYDROGENASE, MITOCHONDRIAL-RELATED"/>
    <property type="match status" value="1"/>
</dbReference>
<evidence type="ECO:0000313" key="6">
    <source>
        <dbReference type="Proteomes" id="UP000019141"/>
    </source>
</evidence>
<dbReference type="Gene3D" id="2.40.110.10">
    <property type="entry name" value="Butyryl-CoA Dehydrogenase, subunit A, domain 2"/>
    <property type="match status" value="1"/>
</dbReference>
<dbReference type="GO" id="GO:0050660">
    <property type="term" value="F:flavin adenine dinucleotide binding"/>
    <property type="evidence" value="ECO:0007669"/>
    <property type="project" value="InterPro"/>
</dbReference>
<dbReference type="InterPro" id="IPR037069">
    <property type="entry name" value="AcylCoA_DH/ox_N_sf"/>
</dbReference>
<dbReference type="InterPro" id="IPR013786">
    <property type="entry name" value="AcylCoA_DH/ox_N"/>
</dbReference>
<evidence type="ECO:0000313" key="5">
    <source>
        <dbReference type="EMBL" id="ETX01660.1"/>
    </source>
</evidence>
<proteinExistence type="inferred from homology"/>
<dbReference type="AlphaFoldDB" id="W4LUV2"/>
<dbReference type="Proteomes" id="UP000019141">
    <property type="component" value="Unassembled WGS sequence"/>
</dbReference>
<evidence type="ECO:0008006" key="7">
    <source>
        <dbReference type="Google" id="ProtNLM"/>
    </source>
</evidence>
<evidence type="ECO:0000259" key="4">
    <source>
        <dbReference type="Pfam" id="PF08028"/>
    </source>
</evidence>
<sequence length="389" mass="42518">MSTVQCDIGYYLDTAHDLADRISAHTDRIDNERQLPPEITDEMADKGLFRLLIPPSLGGAQLDHPDFLKIVEIFAEVDASAAWCVNQNNVFAINSTRMDKETAHKLYQDPRLVITNGPPTSASQAVPAEGGYRLSGRWSFSSGIPHATWVAALTPVRHPGDAPRPLSDRSTSRIFLVPKEDVRMIDTWDVVGLRGTGSFSFEIDDLFVPDAHTFDPATKPNADGPVYCIPPMLLFAAGFATVALSTARAALTASVELAKTKVEMLSDHALREMSATQRMVGEAEAMWGAAKAYLREAVLAVWESACKDRCLSDEDRIRLRLAGTHGIRCASQVVDSAYALGGAGSIFASSPVQRRFRDVHTITQQIQGRLSHYDTAGQFFLGLEPEGLF</sequence>
<evidence type="ECO:0000259" key="3">
    <source>
        <dbReference type="Pfam" id="PF02771"/>
    </source>
</evidence>
<protein>
    <recommendedName>
        <fullName evidence="7">Acyl-CoA dehydrogenase C-terminal domain-containing protein</fullName>
    </recommendedName>
</protein>
<dbReference type="Pfam" id="PF08028">
    <property type="entry name" value="Acyl-CoA_dh_2"/>
    <property type="match status" value="1"/>
</dbReference>
<name>W4LUV2_ENTF1</name>
<dbReference type="Pfam" id="PF02771">
    <property type="entry name" value="Acyl-CoA_dh_N"/>
    <property type="match status" value="1"/>
</dbReference>
<feature type="domain" description="Acyl-CoA dehydrogenase/oxidase N-terminal" evidence="3">
    <location>
        <begin position="14"/>
        <end position="91"/>
    </location>
</feature>
<dbReference type="PIRSF" id="PIRSF016578">
    <property type="entry name" value="HsaA"/>
    <property type="match status" value="1"/>
</dbReference>
<comment type="similarity">
    <text evidence="2">Belongs to the HpaH/HsaA monooxygenase family.</text>
</comment>
<evidence type="ECO:0000256" key="2">
    <source>
        <dbReference type="ARBA" id="ARBA00049661"/>
    </source>
</evidence>
<dbReference type="GO" id="GO:0005737">
    <property type="term" value="C:cytoplasm"/>
    <property type="evidence" value="ECO:0007669"/>
    <property type="project" value="TreeGrafter"/>
</dbReference>
<dbReference type="PANTHER" id="PTHR48083:SF5">
    <property type="entry name" value="NRGC PROTEIN"/>
    <property type="match status" value="1"/>
</dbReference>
<keyword evidence="6" id="KW-1185">Reference proteome</keyword>
<dbReference type="GO" id="GO:0003995">
    <property type="term" value="F:acyl-CoA dehydrogenase activity"/>
    <property type="evidence" value="ECO:0007669"/>
    <property type="project" value="TreeGrafter"/>
</dbReference>
<dbReference type="InterPro" id="IPR009100">
    <property type="entry name" value="AcylCoA_DH/oxidase_NM_dom_sf"/>
</dbReference>
<gene>
    <name evidence="5" type="ORF">ETSY1_06470</name>
</gene>
<dbReference type="Gene3D" id="1.10.540.10">
    <property type="entry name" value="Acyl-CoA dehydrogenase/oxidase, N-terminal domain"/>
    <property type="match status" value="1"/>
</dbReference>
<evidence type="ECO:0000256" key="1">
    <source>
        <dbReference type="ARBA" id="ARBA00023002"/>
    </source>
</evidence>
<dbReference type="InterPro" id="IPR036250">
    <property type="entry name" value="AcylCo_DH-like_C"/>
</dbReference>
<accession>W4LUV2</accession>
<dbReference type="InterPro" id="IPR046373">
    <property type="entry name" value="Acyl-CoA_Oxase/DH_mid-dom_sf"/>
</dbReference>
<keyword evidence="1" id="KW-0560">Oxidoreductase</keyword>
<dbReference type="HOGENOM" id="CLU_018204_2_1_7"/>
<feature type="domain" description="Acyl-CoA dehydrogenase C-terminal" evidence="4">
    <location>
        <begin position="238"/>
        <end position="364"/>
    </location>
</feature>
<dbReference type="SUPFAM" id="SSF56645">
    <property type="entry name" value="Acyl-CoA dehydrogenase NM domain-like"/>
    <property type="match status" value="1"/>
</dbReference>
<dbReference type="InterPro" id="IPR013107">
    <property type="entry name" value="Acyl-CoA_DH_C"/>
</dbReference>
<dbReference type="EMBL" id="AZHW01000208">
    <property type="protein sequence ID" value="ETX01660.1"/>
    <property type="molecule type" value="Genomic_DNA"/>
</dbReference>
<reference evidence="5 6" key="1">
    <citation type="journal article" date="2014" name="Nature">
        <title>An environmental bacterial taxon with a large and distinct metabolic repertoire.</title>
        <authorList>
            <person name="Wilson M.C."/>
            <person name="Mori T."/>
            <person name="Ruckert C."/>
            <person name="Uria A.R."/>
            <person name="Helf M.J."/>
            <person name="Takada K."/>
            <person name="Gernert C."/>
            <person name="Steffens U.A."/>
            <person name="Heycke N."/>
            <person name="Schmitt S."/>
            <person name="Rinke C."/>
            <person name="Helfrich E.J."/>
            <person name="Brachmann A.O."/>
            <person name="Gurgui C."/>
            <person name="Wakimoto T."/>
            <person name="Kracht M."/>
            <person name="Crusemann M."/>
            <person name="Hentschel U."/>
            <person name="Abe I."/>
            <person name="Matsunaga S."/>
            <person name="Kalinowski J."/>
            <person name="Takeyama H."/>
            <person name="Piel J."/>
        </authorList>
    </citation>
    <scope>NUCLEOTIDE SEQUENCE [LARGE SCALE GENOMIC DNA]</scope>
    <source>
        <strain evidence="6">TSY1</strain>
    </source>
</reference>
<comment type="caution">
    <text evidence="5">The sequence shown here is derived from an EMBL/GenBank/DDBJ whole genome shotgun (WGS) entry which is preliminary data.</text>
</comment>
<dbReference type="GO" id="GO:0033539">
    <property type="term" value="P:fatty acid beta-oxidation using acyl-CoA dehydrogenase"/>
    <property type="evidence" value="ECO:0007669"/>
    <property type="project" value="TreeGrafter"/>
</dbReference>
<dbReference type="Gene3D" id="1.20.140.10">
    <property type="entry name" value="Butyryl-CoA Dehydrogenase, subunit A, domain 3"/>
    <property type="match status" value="1"/>
</dbReference>
<organism evidence="5 6">
    <name type="scientific">Entotheonella factor</name>
    <dbReference type="NCBI Taxonomy" id="1429438"/>
    <lineage>
        <taxon>Bacteria</taxon>
        <taxon>Pseudomonadati</taxon>
        <taxon>Nitrospinota/Tectimicrobiota group</taxon>
        <taxon>Candidatus Tectimicrobiota</taxon>
        <taxon>Candidatus Entotheonellia</taxon>
        <taxon>Candidatus Entotheonellales</taxon>
        <taxon>Candidatus Entotheonellaceae</taxon>
        <taxon>Candidatus Entotheonella</taxon>
    </lineage>
</organism>
<dbReference type="SUPFAM" id="SSF47203">
    <property type="entry name" value="Acyl-CoA dehydrogenase C-terminal domain-like"/>
    <property type="match status" value="1"/>
</dbReference>
<dbReference type="InterPro" id="IPR050741">
    <property type="entry name" value="Acyl-CoA_dehydrogenase"/>
</dbReference>